<dbReference type="PANTHER" id="PTHR15107:SF0">
    <property type="entry name" value="DNA ENDONUCLEASE ACTIVATOR CTP1 C-TERMINAL DOMAIN-CONTAINING PROTEIN"/>
    <property type="match status" value="1"/>
</dbReference>
<dbReference type="InterPro" id="IPR013882">
    <property type="entry name" value="Ctp1_C"/>
</dbReference>
<reference evidence="7 8" key="1">
    <citation type="submission" date="2019-12" db="EMBL/GenBank/DDBJ databases">
        <title>Draft genome sequence of the ascomycete Xylaria multiplex DSM 110363.</title>
        <authorList>
            <person name="Buettner E."/>
            <person name="Kellner H."/>
        </authorList>
    </citation>
    <scope>NUCLEOTIDE SEQUENCE [LARGE SCALE GENOMIC DNA]</scope>
    <source>
        <strain evidence="7 8">DSM 110363</strain>
    </source>
</reference>
<comment type="caution">
    <text evidence="7">The sequence shown here is derived from an EMBL/GenBank/DDBJ whole genome shotgun (WGS) entry which is preliminary data.</text>
</comment>
<accession>A0A7C8NBZ5</accession>
<evidence type="ECO:0000256" key="1">
    <source>
        <dbReference type="ARBA" id="ARBA00004123"/>
    </source>
</evidence>
<dbReference type="Pfam" id="PF08573">
    <property type="entry name" value="SAE2"/>
    <property type="match status" value="1"/>
</dbReference>
<dbReference type="AlphaFoldDB" id="A0A7C8NBZ5"/>
<evidence type="ECO:0000313" key="8">
    <source>
        <dbReference type="Proteomes" id="UP000481858"/>
    </source>
</evidence>
<evidence type="ECO:0000256" key="5">
    <source>
        <dbReference type="SAM" id="MobiDB-lite"/>
    </source>
</evidence>
<dbReference type="EMBL" id="WUBL01000001">
    <property type="protein sequence ID" value="KAF2973416.1"/>
    <property type="molecule type" value="Genomic_DNA"/>
</dbReference>
<dbReference type="Proteomes" id="UP000481858">
    <property type="component" value="Unassembled WGS sequence"/>
</dbReference>
<dbReference type="InParanoid" id="A0A7C8NBZ5"/>
<feature type="region of interest" description="Disordered" evidence="5">
    <location>
        <begin position="238"/>
        <end position="303"/>
    </location>
</feature>
<keyword evidence="3" id="KW-0539">Nucleus</keyword>
<name>A0A7C8NBZ5_9PEZI</name>
<feature type="region of interest" description="Disordered" evidence="5">
    <location>
        <begin position="449"/>
        <end position="475"/>
    </location>
</feature>
<proteinExistence type="predicted"/>
<dbReference type="GO" id="GO:0003684">
    <property type="term" value="F:damaged DNA binding"/>
    <property type="evidence" value="ECO:0007669"/>
    <property type="project" value="TreeGrafter"/>
</dbReference>
<gene>
    <name evidence="7" type="ORF">GQX73_g163</name>
</gene>
<sequence>MENWFRDVGRPALLEALQNTCDRINNDFKIDFQEYTQSNVLSLTTELETLRQEASEASRLKDENSRLKNEIKTLKDTNHERNNAPNIDSHGEVKSAVRTPLAPKSINQLNSKPHVKIDIESLNLLELRSEFLRVDKKYTKLHDKYLNLCDALSKSSALVRERTTMYHQWVDHAKQLNEQSLKRAQRIKKLEAKLAEMSQEPLNLSFSSDVGVVEMVTESASPAPIPSHHCEQFDTATPTLVPIPQNRPGSSARVDGAGRPKSPLKARSVAEVSRSGLDLGTADSPKTNEIVSYLPPLPQTREPIVGGRHIKPEPSSDTPVVVSERCIRKRKYPGSEEKDVSTSIKLKVEHSPEPQSTDEAQYFALDDSIDFDTGSRRVETPRKHTRYQRAHNVRLDEGVNIQGHDYNTRIMHLDKPINHDHRTLRSDVATIDLEAADCIELQDNTSSALQSRNHNQALHPRSNLSLGTKSQNSSIMPQGLASIAEDNYPDGNISLSNSKNGAKADVLERLLNTPSPAQDNPVGGEQSTDFVFQLPKRRELPFGKDGRRRVGLDANGKSNVLSNGTASPPIDQTHEKQKVINKRDKGRLGVPLRQIPMARLRLDDFKVNPDMNEGYDYAFSDVVRNKDDRACLQGCIKDNCCGRKFRALAHASRAGTSPYEFQSLLESYLGDDCYRLSTMSEAEKETLWIEARTRELANTSGKHRHRYPRMSTPPGFWRPDFPSTQEGEKYSEEAAKLELELIEERYREAMRPGGLWIFRDE</sequence>
<dbReference type="InterPro" id="IPR033316">
    <property type="entry name" value="RBBP8-like"/>
</dbReference>
<organism evidence="7 8">
    <name type="scientific">Xylaria multiplex</name>
    <dbReference type="NCBI Taxonomy" id="323545"/>
    <lineage>
        <taxon>Eukaryota</taxon>
        <taxon>Fungi</taxon>
        <taxon>Dikarya</taxon>
        <taxon>Ascomycota</taxon>
        <taxon>Pezizomycotina</taxon>
        <taxon>Sordariomycetes</taxon>
        <taxon>Xylariomycetidae</taxon>
        <taxon>Xylariales</taxon>
        <taxon>Xylariaceae</taxon>
        <taxon>Xylaria</taxon>
    </lineage>
</organism>
<evidence type="ECO:0000313" key="7">
    <source>
        <dbReference type="EMBL" id="KAF2973416.1"/>
    </source>
</evidence>
<keyword evidence="4" id="KW-0175">Coiled coil</keyword>
<dbReference type="GO" id="GO:0005634">
    <property type="term" value="C:nucleus"/>
    <property type="evidence" value="ECO:0007669"/>
    <property type="project" value="UniProtKB-SubCell"/>
</dbReference>
<keyword evidence="2" id="KW-0227">DNA damage</keyword>
<keyword evidence="8" id="KW-1185">Reference proteome</keyword>
<evidence type="ECO:0000259" key="6">
    <source>
        <dbReference type="Pfam" id="PF08573"/>
    </source>
</evidence>
<protein>
    <recommendedName>
        <fullName evidence="6">DNA endonuclease activator Ctp1 C-terminal domain-containing protein</fullName>
    </recommendedName>
</protein>
<evidence type="ECO:0000256" key="2">
    <source>
        <dbReference type="ARBA" id="ARBA00022763"/>
    </source>
</evidence>
<feature type="compositionally biased region" description="Basic and acidic residues" evidence="5">
    <location>
        <begin position="536"/>
        <end position="551"/>
    </location>
</feature>
<comment type="subcellular location">
    <subcellularLocation>
        <location evidence="1">Nucleus</location>
    </subcellularLocation>
</comment>
<feature type="coiled-coil region" evidence="4">
    <location>
        <begin position="40"/>
        <end position="84"/>
    </location>
</feature>
<dbReference type="PANTHER" id="PTHR15107">
    <property type="entry name" value="RETINOBLASTOMA BINDING PROTEIN 8"/>
    <property type="match status" value="1"/>
</dbReference>
<evidence type="ECO:0000256" key="4">
    <source>
        <dbReference type="SAM" id="Coils"/>
    </source>
</evidence>
<feature type="region of interest" description="Disordered" evidence="5">
    <location>
        <begin position="533"/>
        <end position="579"/>
    </location>
</feature>
<dbReference type="OrthoDB" id="5801062at2759"/>
<dbReference type="GO" id="GO:0010792">
    <property type="term" value="P:DNA double-strand break processing involved in repair via single-strand annealing"/>
    <property type="evidence" value="ECO:0007669"/>
    <property type="project" value="TreeGrafter"/>
</dbReference>
<evidence type="ECO:0000256" key="3">
    <source>
        <dbReference type="ARBA" id="ARBA00023242"/>
    </source>
</evidence>
<feature type="compositionally biased region" description="Polar residues" evidence="5">
    <location>
        <begin position="556"/>
        <end position="566"/>
    </location>
</feature>
<feature type="domain" description="DNA endonuclease activator Ctp1 C-terminal" evidence="6">
    <location>
        <begin position="618"/>
        <end position="726"/>
    </location>
</feature>